<dbReference type="AlphaFoldDB" id="A0A7T8K986"/>
<dbReference type="SUPFAM" id="SSF50370">
    <property type="entry name" value="Ricin B-like lectins"/>
    <property type="match status" value="1"/>
</dbReference>
<reference evidence="2" key="1">
    <citation type="submission" date="2021-01" db="EMBL/GenBank/DDBJ databases">
        <title>Caligus Genome Assembly.</title>
        <authorList>
            <person name="Gallardo-Escarate C."/>
        </authorList>
    </citation>
    <scope>NUCLEOTIDE SEQUENCE [LARGE SCALE GENOMIC DNA]</scope>
</reference>
<evidence type="ECO:0000313" key="1">
    <source>
        <dbReference type="EMBL" id="QQP50859.1"/>
    </source>
</evidence>
<keyword evidence="2" id="KW-1185">Reference proteome</keyword>
<feature type="non-terminal residue" evidence="1">
    <location>
        <position position="95"/>
    </location>
</feature>
<evidence type="ECO:0000313" key="2">
    <source>
        <dbReference type="Proteomes" id="UP000595437"/>
    </source>
</evidence>
<gene>
    <name evidence="1" type="ORF">FKW44_012003</name>
</gene>
<dbReference type="Gene3D" id="2.80.10.50">
    <property type="match status" value="1"/>
</dbReference>
<name>A0A7T8K986_CALRO</name>
<proteinExistence type="predicted"/>
<dbReference type="InterPro" id="IPR035992">
    <property type="entry name" value="Ricin_B-like_lectins"/>
</dbReference>
<accession>A0A7T8K986</accession>
<dbReference type="Proteomes" id="UP000595437">
    <property type="component" value="Chromosome 7"/>
</dbReference>
<protein>
    <submittedName>
        <fullName evidence="1">Uncharacterized protein</fullName>
    </submittedName>
</protein>
<feature type="non-terminal residue" evidence="1">
    <location>
        <position position="1"/>
    </location>
</feature>
<organism evidence="1 2">
    <name type="scientific">Caligus rogercresseyi</name>
    <name type="common">Sea louse</name>
    <dbReference type="NCBI Taxonomy" id="217165"/>
    <lineage>
        <taxon>Eukaryota</taxon>
        <taxon>Metazoa</taxon>
        <taxon>Ecdysozoa</taxon>
        <taxon>Arthropoda</taxon>
        <taxon>Crustacea</taxon>
        <taxon>Multicrustacea</taxon>
        <taxon>Hexanauplia</taxon>
        <taxon>Copepoda</taxon>
        <taxon>Siphonostomatoida</taxon>
        <taxon>Caligidae</taxon>
        <taxon>Caligus</taxon>
    </lineage>
</organism>
<dbReference type="EMBL" id="CP045896">
    <property type="protein sequence ID" value="QQP50859.1"/>
    <property type="molecule type" value="Genomic_DNA"/>
</dbReference>
<sequence length="95" mass="10374">IHAEGLGQIQCDVYASQPRVARRGRKEACSTNDAEQRWSYSPQGQIIHSNSGLCLAFTSAKEETHNNPKSVLNYLAELTKESFMASIIPGPTLGP</sequence>